<dbReference type="InterPro" id="IPR055905">
    <property type="entry name" value="DUF7482"/>
</dbReference>
<protein>
    <recommendedName>
        <fullName evidence="1">DUF7482 domain-containing protein</fullName>
    </recommendedName>
</protein>
<accession>A0AB37ULT6</accession>
<dbReference type="RefSeq" id="WP_106168984.1">
    <property type="nucleotide sequence ID" value="NZ_JAVKZF010000002.1"/>
</dbReference>
<name>A0AB37ULT6_9CYAN</name>
<dbReference type="AlphaFoldDB" id="A0AB37ULT6"/>
<sequence length="249" mass="27465">MPYRNNSSKLRCIKNHLNLDRDRGSADSSFQLGKIHALSGAHRESAPTNVTHAIENCYKINFPTGNPDYKLVHDEVVAIDTEKMTVTFNLVNGFSFGRPVWYVSMDSSDPTVAAIEGVTSAPVLQKIKVGGDDSFSSAVERIFIAINGLSQNGCKNPQHQRLYAALTDGYRPNNVLGGIPTIANDYSPLWDINLYEWTQDAVNNGDRTQLREEFHILGLVESGFLTGPNGFEFGSTGIINNCPIVFRLL</sequence>
<proteinExistence type="predicted"/>
<dbReference type="Pfam" id="PF24298">
    <property type="entry name" value="DUF7482"/>
    <property type="match status" value="1"/>
</dbReference>
<organism evidence="2 3">
    <name type="scientific">Chroococcidiopsis cubana SAG 39.79</name>
    <dbReference type="NCBI Taxonomy" id="388085"/>
    <lineage>
        <taxon>Bacteria</taxon>
        <taxon>Bacillati</taxon>
        <taxon>Cyanobacteriota</taxon>
        <taxon>Cyanophyceae</taxon>
        <taxon>Chroococcidiopsidales</taxon>
        <taxon>Chroococcidiopsidaceae</taxon>
        <taxon>Chroococcidiopsis</taxon>
    </lineage>
</organism>
<reference evidence="2 3" key="1">
    <citation type="journal article" date="2019" name="Genome Biol. Evol.">
        <title>Day and night: Metabolic profiles and evolutionary relationships of six axenic non-marine cyanobacteria.</title>
        <authorList>
            <person name="Will S.E."/>
            <person name="Henke P."/>
            <person name="Boedeker C."/>
            <person name="Huang S."/>
            <person name="Brinkmann H."/>
            <person name="Rohde M."/>
            <person name="Jarek M."/>
            <person name="Friedl T."/>
            <person name="Seufert S."/>
            <person name="Schumacher M."/>
            <person name="Overmann J."/>
            <person name="Neumann-Schaal M."/>
            <person name="Petersen J."/>
        </authorList>
    </citation>
    <scope>NUCLEOTIDE SEQUENCE [LARGE SCALE GENOMIC DNA]</scope>
    <source>
        <strain evidence="2 3">SAG 39.79</strain>
    </source>
</reference>
<evidence type="ECO:0000313" key="2">
    <source>
        <dbReference type="EMBL" id="RUT12313.1"/>
    </source>
</evidence>
<evidence type="ECO:0000259" key="1">
    <source>
        <dbReference type="Pfam" id="PF24298"/>
    </source>
</evidence>
<evidence type="ECO:0000313" key="3">
    <source>
        <dbReference type="Proteomes" id="UP000282574"/>
    </source>
</evidence>
<dbReference type="EMBL" id="RSCK01000015">
    <property type="protein sequence ID" value="RUT12313.1"/>
    <property type="molecule type" value="Genomic_DNA"/>
</dbReference>
<dbReference type="Proteomes" id="UP000282574">
    <property type="component" value="Unassembled WGS sequence"/>
</dbReference>
<keyword evidence="3" id="KW-1185">Reference proteome</keyword>
<feature type="domain" description="DUF7482" evidence="1">
    <location>
        <begin position="74"/>
        <end position="200"/>
    </location>
</feature>
<comment type="caution">
    <text evidence="2">The sequence shown here is derived from an EMBL/GenBank/DDBJ whole genome shotgun (WGS) entry which is preliminary data.</text>
</comment>
<gene>
    <name evidence="2" type="ORF">DSM107010_23230</name>
</gene>